<evidence type="ECO:0000256" key="3">
    <source>
        <dbReference type="ARBA" id="ARBA00022723"/>
    </source>
</evidence>
<evidence type="ECO:0000256" key="1">
    <source>
        <dbReference type="ARBA" id="ARBA00001946"/>
    </source>
</evidence>
<dbReference type="PANTHER" id="PTHR46193">
    <property type="entry name" value="6-PHOSPHOGLUCONATE PHOSPHATASE"/>
    <property type="match status" value="1"/>
</dbReference>
<protein>
    <submittedName>
        <fullName evidence="6">HAD-superfamily hydrolase</fullName>
    </submittedName>
</protein>
<evidence type="ECO:0000313" key="7">
    <source>
        <dbReference type="Proteomes" id="UP000030960"/>
    </source>
</evidence>
<comment type="cofactor">
    <cofactor evidence="1">
        <name>Mg(2+)</name>
        <dbReference type="ChEBI" id="CHEBI:18420"/>
    </cofactor>
</comment>
<keyword evidence="6" id="KW-0378">Hydrolase</keyword>
<dbReference type="PANTHER" id="PTHR46193:SF18">
    <property type="entry name" value="HEXITOL PHOSPHATASE B"/>
    <property type="match status" value="1"/>
</dbReference>
<keyword evidence="4" id="KW-0460">Magnesium</keyword>
<dbReference type="InterPro" id="IPR006439">
    <property type="entry name" value="HAD-SF_hydro_IA"/>
</dbReference>
<comment type="caution">
    <text evidence="6">The sequence shown here is derived from an EMBL/GenBank/DDBJ whole genome shotgun (WGS) entry which is preliminary data.</text>
</comment>
<dbReference type="OrthoDB" id="9782449at2"/>
<keyword evidence="5" id="KW-0119">Carbohydrate metabolism</keyword>
<evidence type="ECO:0000313" key="6">
    <source>
        <dbReference type="EMBL" id="KHQ54000.1"/>
    </source>
</evidence>
<dbReference type="Gene3D" id="1.10.150.240">
    <property type="entry name" value="Putative phosphatase, domain 2"/>
    <property type="match status" value="1"/>
</dbReference>
<accession>A0A0B3RSN6</accession>
<dbReference type="SFLD" id="SFLDG01129">
    <property type="entry name" value="C1.5:_HAD__Beta-PGM__Phosphata"/>
    <property type="match status" value="1"/>
</dbReference>
<dbReference type="GO" id="GO:0016787">
    <property type="term" value="F:hydrolase activity"/>
    <property type="evidence" value="ECO:0007669"/>
    <property type="project" value="UniProtKB-KW"/>
</dbReference>
<gene>
    <name evidence="6" type="ORF">OA50_01228</name>
</gene>
<dbReference type="Proteomes" id="UP000030960">
    <property type="component" value="Unassembled WGS sequence"/>
</dbReference>
<dbReference type="STRING" id="561184.SAMN05216376_101595"/>
<keyword evidence="7" id="KW-1185">Reference proteome</keyword>
<dbReference type="Gene3D" id="3.40.50.1000">
    <property type="entry name" value="HAD superfamily/HAD-like"/>
    <property type="match status" value="1"/>
</dbReference>
<dbReference type="PRINTS" id="PR00413">
    <property type="entry name" value="HADHALOGNASE"/>
</dbReference>
<dbReference type="AlphaFoldDB" id="A0A0B3RSN6"/>
<evidence type="ECO:0000256" key="2">
    <source>
        <dbReference type="ARBA" id="ARBA00006171"/>
    </source>
</evidence>
<proteinExistence type="inferred from homology"/>
<sequence length="222" mass="24163">MTRPALLFDLDGTMLMTDDIHREVFVDLMVPYGIEVTEDFYMAHVHGRLNTDFFAEFLPDLEDPQGLSDLKEARFRDRLPRPYPAMPGAEKLIDRARAEGWALAVVTNANRLNAEAMLEAVGLRAAFEVLVIGEECARGKPDPEPYLAAMRALDIAPGHAVAFEDSASGLRAAAASGAYTVGLRSGLADADLRAHGAQDTIQDFNDPALEVILGRLTGEPVQ</sequence>
<dbReference type="RefSeq" id="WP_043138661.1">
    <property type="nucleotide sequence ID" value="NZ_JAHVJH010000005.1"/>
</dbReference>
<dbReference type="SFLD" id="SFLDS00003">
    <property type="entry name" value="Haloacid_Dehalogenase"/>
    <property type="match status" value="1"/>
</dbReference>
<keyword evidence="3" id="KW-0479">Metal-binding</keyword>
<organism evidence="6 7">
    <name type="scientific">Mameliella alba</name>
    <dbReference type="NCBI Taxonomy" id="561184"/>
    <lineage>
        <taxon>Bacteria</taxon>
        <taxon>Pseudomonadati</taxon>
        <taxon>Pseudomonadota</taxon>
        <taxon>Alphaproteobacteria</taxon>
        <taxon>Rhodobacterales</taxon>
        <taxon>Roseobacteraceae</taxon>
        <taxon>Mameliella</taxon>
    </lineage>
</organism>
<dbReference type="InterPro" id="IPR023198">
    <property type="entry name" value="PGP-like_dom2"/>
</dbReference>
<comment type="similarity">
    <text evidence="2">Belongs to the HAD-like hydrolase superfamily. CbbY/CbbZ/Gph/YieH family.</text>
</comment>
<evidence type="ECO:0000256" key="4">
    <source>
        <dbReference type="ARBA" id="ARBA00022842"/>
    </source>
</evidence>
<dbReference type="EMBL" id="JSUQ01000004">
    <property type="protein sequence ID" value="KHQ54000.1"/>
    <property type="molecule type" value="Genomic_DNA"/>
</dbReference>
<name>A0A0B3RSN6_9RHOB</name>
<dbReference type="InterPro" id="IPR051600">
    <property type="entry name" value="Beta-PGM-like"/>
</dbReference>
<dbReference type="NCBIfam" id="TIGR01509">
    <property type="entry name" value="HAD-SF-IA-v3"/>
    <property type="match status" value="1"/>
</dbReference>
<evidence type="ECO:0000256" key="5">
    <source>
        <dbReference type="ARBA" id="ARBA00023277"/>
    </source>
</evidence>
<dbReference type="SUPFAM" id="SSF56784">
    <property type="entry name" value="HAD-like"/>
    <property type="match status" value="1"/>
</dbReference>
<dbReference type="GO" id="GO:0046872">
    <property type="term" value="F:metal ion binding"/>
    <property type="evidence" value="ECO:0007669"/>
    <property type="project" value="UniProtKB-KW"/>
</dbReference>
<dbReference type="InterPro" id="IPR023214">
    <property type="entry name" value="HAD_sf"/>
</dbReference>
<dbReference type="Pfam" id="PF00702">
    <property type="entry name" value="Hydrolase"/>
    <property type="match status" value="1"/>
</dbReference>
<reference evidence="6 7" key="1">
    <citation type="submission" date="2014-10" db="EMBL/GenBank/DDBJ databases">
        <title>Genome sequence of Ponticoccus sp. strain UMTAT08 isolated from clonal culture of toxic dinoflagellate Alexandrium tamiyavanichii.</title>
        <authorList>
            <person name="Gan H.Y."/>
            <person name="Muhd D.-D."/>
            <person name="Mohd Noor M.E."/>
            <person name="Yeong Y.S."/>
            <person name="Usup G."/>
        </authorList>
    </citation>
    <scope>NUCLEOTIDE SEQUENCE [LARGE SCALE GENOMIC DNA]</scope>
    <source>
        <strain evidence="6 7">UMTAT08</strain>
    </source>
</reference>
<dbReference type="InterPro" id="IPR036412">
    <property type="entry name" value="HAD-like_sf"/>
</dbReference>